<evidence type="ECO:0000313" key="2">
    <source>
        <dbReference type="Proteomes" id="UP000002668"/>
    </source>
</evidence>
<organism evidence="2">
    <name type="scientific">Leptosphaeria maculans (strain JN3 / isolate v23.1.3 / race Av1-4-5-6-7-8)</name>
    <name type="common">Blackleg fungus</name>
    <name type="synonym">Phoma lingam</name>
    <dbReference type="NCBI Taxonomy" id="985895"/>
    <lineage>
        <taxon>Eukaryota</taxon>
        <taxon>Fungi</taxon>
        <taxon>Dikarya</taxon>
        <taxon>Ascomycota</taxon>
        <taxon>Pezizomycotina</taxon>
        <taxon>Dothideomycetes</taxon>
        <taxon>Pleosporomycetidae</taxon>
        <taxon>Pleosporales</taxon>
        <taxon>Pleosporineae</taxon>
        <taxon>Leptosphaeriaceae</taxon>
        <taxon>Plenodomus</taxon>
        <taxon>Plenodomus lingam/Leptosphaeria maculans species complex</taxon>
    </lineage>
</organism>
<dbReference type="InParanoid" id="E5A1V8"/>
<gene>
    <name evidence="1" type="ORF">LEMA_P090840.1</name>
</gene>
<dbReference type="EMBL" id="FP929132">
    <property type="protein sequence ID" value="CBX97675.1"/>
    <property type="molecule type" value="Genomic_DNA"/>
</dbReference>
<reference evidence="2" key="1">
    <citation type="journal article" date="2011" name="Nat. Commun.">
        <title>Effector diversification within compartments of the Leptosphaeria maculans genome affected by Repeat-Induced Point mutations.</title>
        <authorList>
            <person name="Rouxel T."/>
            <person name="Grandaubert J."/>
            <person name="Hane J.K."/>
            <person name="Hoede C."/>
            <person name="van de Wouw A.P."/>
            <person name="Couloux A."/>
            <person name="Dominguez V."/>
            <person name="Anthouard V."/>
            <person name="Bally P."/>
            <person name="Bourras S."/>
            <person name="Cozijnsen A.J."/>
            <person name="Ciuffetti L.M."/>
            <person name="Degrave A."/>
            <person name="Dilmaghani A."/>
            <person name="Duret L."/>
            <person name="Fudal I."/>
            <person name="Goodwin S.B."/>
            <person name="Gout L."/>
            <person name="Glaser N."/>
            <person name="Linglin J."/>
            <person name="Kema G.H.J."/>
            <person name="Lapalu N."/>
            <person name="Lawrence C.B."/>
            <person name="May K."/>
            <person name="Meyer M."/>
            <person name="Ollivier B."/>
            <person name="Poulain J."/>
            <person name="Schoch C.L."/>
            <person name="Simon A."/>
            <person name="Spatafora J.W."/>
            <person name="Stachowiak A."/>
            <person name="Turgeon B.G."/>
            <person name="Tyler B.M."/>
            <person name="Vincent D."/>
            <person name="Weissenbach J."/>
            <person name="Amselem J."/>
            <person name="Quesneville H."/>
            <person name="Oliver R.P."/>
            <person name="Wincker P."/>
            <person name="Balesdent M.-H."/>
            <person name="Howlett B.J."/>
        </authorList>
    </citation>
    <scope>NUCLEOTIDE SEQUENCE [LARGE SCALE GENOMIC DNA]</scope>
    <source>
        <strain evidence="2">JN3 / isolate v23.1.3 / race Av1-4-5-6-7-8</strain>
    </source>
</reference>
<keyword evidence="2" id="KW-1185">Reference proteome</keyword>
<dbReference type="AlphaFoldDB" id="E5A1V8"/>
<dbReference type="HOGENOM" id="CLU_1147369_0_0_1"/>
<dbReference type="Proteomes" id="UP000002668">
    <property type="component" value="Genome"/>
</dbReference>
<name>E5A1V8_LEPMJ</name>
<sequence length="242" mass="27489">MADYNKSSGLSWHTVMQWTLRGQDCDLRAEFPHVDDPSGCLFGRLRTHAASQPQTTTKAPETTRFRNEDQFAPNHTTHGQYMQRQVIGWGGSKIPVDPGVDKKQTHSFCFMGGYFPAEGRSRKRRGCGEHHKFTVHWGPPFSNKSGGATKKMGIEPSPCLHGPNSTMVEPVVELTRLLSAFRPPLLQTPALSCALSTHNNQYTWKFLALGYFWHRSILFVQHRRLSSIVRKFTFGRADFQNR</sequence>
<evidence type="ECO:0000313" key="1">
    <source>
        <dbReference type="EMBL" id="CBX97675.1"/>
    </source>
</evidence>
<dbReference type="VEuPathDB" id="FungiDB:LEMA_P090840.1"/>
<accession>E5A1V8</accession>
<proteinExistence type="predicted"/>
<protein>
    <submittedName>
        <fullName evidence="1">Predicted protein</fullName>
    </submittedName>
</protein>